<dbReference type="GO" id="GO:0099402">
    <property type="term" value="P:plant organ development"/>
    <property type="evidence" value="ECO:0007669"/>
    <property type="project" value="UniProtKB-ARBA"/>
</dbReference>
<evidence type="ECO:0000256" key="2">
    <source>
        <dbReference type="ARBA" id="ARBA00008122"/>
    </source>
</evidence>
<keyword evidence="3 4" id="KW-0539">Nucleus</keyword>
<dbReference type="STRING" id="3750.A0A498KH58"/>
<keyword evidence="10" id="KW-1185">Reference proteome</keyword>
<dbReference type="GO" id="GO:0005524">
    <property type="term" value="F:ATP binding"/>
    <property type="evidence" value="ECO:0007669"/>
    <property type="project" value="UniProtKB-UniRule"/>
</dbReference>
<feature type="domain" description="WRC" evidence="8">
    <location>
        <begin position="214"/>
        <end position="258"/>
    </location>
</feature>
<feature type="compositionally biased region" description="Basic and acidic residues" evidence="6">
    <location>
        <begin position="47"/>
        <end position="58"/>
    </location>
</feature>
<evidence type="ECO:0000256" key="4">
    <source>
        <dbReference type="PROSITE-ProRule" id="PRU01002"/>
    </source>
</evidence>
<evidence type="ECO:0000259" key="7">
    <source>
        <dbReference type="PROSITE" id="PS51666"/>
    </source>
</evidence>
<comment type="domain">
    <text evidence="5">The QLQ domain and WRC domain may be involved in protein-protein interaction and DNA-binding, respectively.</text>
</comment>
<dbReference type="AlphaFoldDB" id="A0A498KH58"/>
<dbReference type="SMART" id="SM00951">
    <property type="entry name" value="QLQ"/>
    <property type="match status" value="1"/>
</dbReference>
<evidence type="ECO:0000256" key="6">
    <source>
        <dbReference type="SAM" id="MobiDB-lite"/>
    </source>
</evidence>
<keyword evidence="5" id="KW-0805">Transcription regulation</keyword>
<dbReference type="InterPro" id="IPR014978">
    <property type="entry name" value="Gln-Leu-Gln_QLQ"/>
</dbReference>
<dbReference type="Proteomes" id="UP000290289">
    <property type="component" value="Chromosome 2"/>
</dbReference>
<evidence type="ECO:0000256" key="3">
    <source>
        <dbReference type="ARBA" id="ARBA00023242"/>
    </source>
</evidence>
<dbReference type="Pfam" id="PF08879">
    <property type="entry name" value="WRC"/>
    <property type="match status" value="1"/>
</dbReference>
<name>A0A498KH58_MALDO</name>
<comment type="caution">
    <text evidence="9">The sequence shown here is derived from an EMBL/GenBank/DDBJ whole genome shotgun (WGS) entry which is preliminary data.</text>
</comment>
<dbReference type="GO" id="GO:0006351">
    <property type="term" value="P:DNA-templated transcription"/>
    <property type="evidence" value="ECO:0007669"/>
    <property type="project" value="UniProtKB-UniRule"/>
</dbReference>
<accession>A0A498KH58</accession>
<reference evidence="9 10" key="1">
    <citation type="submission" date="2018-10" db="EMBL/GenBank/DDBJ databases">
        <title>A high-quality apple genome assembly.</title>
        <authorList>
            <person name="Hu J."/>
        </authorList>
    </citation>
    <scope>NUCLEOTIDE SEQUENCE [LARGE SCALE GENOMIC DNA]</scope>
    <source>
        <strain evidence="10">cv. HFTH1</strain>
        <tissue evidence="9">Young leaf</tissue>
    </source>
</reference>
<evidence type="ECO:0000259" key="8">
    <source>
        <dbReference type="PROSITE" id="PS51667"/>
    </source>
</evidence>
<dbReference type="EMBL" id="RDQH01000328">
    <property type="protein sequence ID" value="RXI07028.1"/>
    <property type="molecule type" value="Genomic_DNA"/>
</dbReference>
<evidence type="ECO:0000256" key="5">
    <source>
        <dbReference type="RuleBase" id="RU367127"/>
    </source>
</evidence>
<gene>
    <name evidence="9" type="ORF">DVH24_026164</name>
</gene>
<feature type="short sequence motif" description="Bipartite nuclear localization signal" evidence="4">
    <location>
        <begin position="247"/>
        <end position="254"/>
    </location>
</feature>
<dbReference type="Pfam" id="PF08880">
    <property type="entry name" value="QLQ"/>
    <property type="match status" value="1"/>
</dbReference>
<feature type="domain" description="QLQ" evidence="7">
    <location>
        <begin position="150"/>
        <end position="185"/>
    </location>
</feature>
<dbReference type="GO" id="GO:0006355">
    <property type="term" value="P:regulation of DNA-templated transcription"/>
    <property type="evidence" value="ECO:0007669"/>
    <property type="project" value="InterPro"/>
</dbReference>
<keyword evidence="5" id="KW-0010">Activator</keyword>
<evidence type="ECO:0000256" key="1">
    <source>
        <dbReference type="ARBA" id="ARBA00004123"/>
    </source>
</evidence>
<protein>
    <recommendedName>
        <fullName evidence="5">Growth-regulating factor</fullName>
    </recommendedName>
</protein>
<proteinExistence type="inferred from homology"/>
<feature type="region of interest" description="Disordered" evidence="6">
    <location>
        <begin position="245"/>
        <end position="290"/>
    </location>
</feature>
<feature type="compositionally biased region" description="Polar residues" evidence="6">
    <location>
        <begin position="30"/>
        <end position="39"/>
    </location>
</feature>
<organism evidence="9 10">
    <name type="scientific">Malus domestica</name>
    <name type="common">Apple</name>
    <name type="synonym">Pyrus malus</name>
    <dbReference type="NCBI Taxonomy" id="3750"/>
    <lineage>
        <taxon>Eukaryota</taxon>
        <taxon>Viridiplantae</taxon>
        <taxon>Streptophyta</taxon>
        <taxon>Embryophyta</taxon>
        <taxon>Tracheophyta</taxon>
        <taxon>Spermatophyta</taxon>
        <taxon>Magnoliopsida</taxon>
        <taxon>eudicotyledons</taxon>
        <taxon>Gunneridae</taxon>
        <taxon>Pentapetalae</taxon>
        <taxon>rosids</taxon>
        <taxon>fabids</taxon>
        <taxon>Rosales</taxon>
        <taxon>Rosaceae</taxon>
        <taxon>Amygdaloideae</taxon>
        <taxon>Maleae</taxon>
        <taxon>Malus</taxon>
    </lineage>
</organism>
<dbReference type="PANTHER" id="PTHR31602:SF42">
    <property type="entry name" value="GROWTH-REGULATING FACTOR 2"/>
    <property type="match status" value="1"/>
</dbReference>
<feature type="region of interest" description="Disordered" evidence="6">
    <location>
        <begin position="1"/>
        <end position="63"/>
    </location>
</feature>
<dbReference type="GO" id="GO:0005634">
    <property type="term" value="C:nucleus"/>
    <property type="evidence" value="ECO:0007669"/>
    <property type="project" value="UniProtKB-SubCell"/>
</dbReference>
<comment type="function">
    <text evidence="5">Transcription activator.</text>
</comment>
<dbReference type="PANTHER" id="PTHR31602">
    <property type="entry name" value="GROWTH-REGULATING FACTOR 5"/>
    <property type="match status" value="1"/>
</dbReference>
<sequence length="678" mass="73309">MDFGVMGLEGLVGPDAGGGEAAENVGDGSGSASAKQQRSWPAEDDWRDSKMLKNEDLNSPKTMPLQYQGTPLLRSNSQLLPPPAESHRQEQMLSFSNNKSESFLNRDRDFAYYQRNPTPIPSPYPRNAGSPGYGSLNLSMHGTFTGARGPFTPSQWIELEHQALIYKYMTSNVPVPSNLLIPIKKSLYPYGLSGPSNPTSTWGAYHLGFSGNNDPEPGRCRRTDGKKWRCSRDAVADQKYCERHINRGRHRSRKPVEGQPGQAVSGTSNSKRVPMNSSMSTSVMPSSGVSSSLTTAQQQFKSLQPAVAVNPSADAFVNRMQGQQGVSVMSAPTLKPKSNKSTYNIGKQEFLVEEASQAEFGLVSTDSLLNPSHRNSYISKDFSGSFLHFGDQDTQDHHPLRQFMDDWPKDQSCHSVSTWPEEVKSDWTQLSMSIPMASSEFSSSSSSPKHEKLALSPLRLSREFEPAQMNLGISNDISESSQKQTNWIPIAWGNSMGGPLGEVLTKTTSGGSKICINSKSPLGLLNEGWDGSPQLGSSPTGVLQKSTFCSLSNSSSGSSPRGGENKKSSLDMASIYDDVPGSTFASSSVPSLIVESYSSSEEDLCPETLKTVGTKAIAVSDVIKSENGKIRFGSSLALRQGALLWAVNPTCSTSVWLLGYGPGITECGDLPPLNLTLI</sequence>
<dbReference type="InterPro" id="IPR031137">
    <property type="entry name" value="GRF"/>
</dbReference>
<keyword evidence="5" id="KW-0804">Transcription</keyword>
<dbReference type="InterPro" id="IPR014977">
    <property type="entry name" value="WRC_dom"/>
</dbReference>
<evidence type="ECO:0000313" key="9">
    <source>
        <dbReference type="EMBL" id="RXI07028.1"/>
    </source>
</evidence>
<comment type="similarity">
    <text evidence="2 5">Belongs to the GRF family.</text>
</comment>
<feature type="compositionally biased region" description="Low complexity" evidence="6">
    <location>
        <begin position="273"/>
        <end position="290"/>
    </location>
</feature>
<feature type="short sequence motif" description="Bipartite nuclear localization signal" evidence="4">
    <location>
        <begin position="219"/>
        <end position="229"/>
    </location>
</feature>
<feature type="compositionally biased region" description="Polar residues" evidence="6">
    <location>
        <begin position="262"/>
        <end position="271"/>
    </location>
</feature>
<evidence type="ECO:0000313" key="10">
    <source>
        <dbReference type="Proteomes" id="UP000290289"/>
    </source>
</evidence>
<dbReference type="PROSITE" id="PS51667">
    <property type="entry name" value="WRC"/>
    <property type="match status" value="1"/>
</dbReference>
<dbReference type="PROSITE" id="PS51666">
    <property type="entry name" value="QLQ"/>
    <property type="match status" value="1"/>
</dbReference>
<comment type="subcellular location">
    <subcellularLocation>
        <location evidence="1 4 5">Nucleus</location>
    </subcellularLocation>
</comment>